<gene>
    <name evidence="1" type="ORF">GRFL_3541</name>
</gene>
<organism evidence="1 2">
    <name type="scientific">Christiangramia flava JLT2011</name>
    <dbReference type="NCBI Taxonomy" id="1229726"/>
    <lineage>
        <taxon>Bacteria</taxon>
        <taxon>Pseudomonadati</taxon>
        <taxon>Bacteroidota</taxon>
        <taxon>Flavobacteriia</taxon>
        <taxon>Flavobacteriales</taxon>
        <taxon>Flavobacteriaceae</taxon>
        <taxon>Christiangramia</taxon>
    </lineage>
</organism>
<protein>
    <submittedName>
        <fullName evidence="1">Uncharacterized protein</fullName>
    </submittedName>
</protein>
<reference evidence="1 2" key="1">
    <citation type="submission" date="2016-07" db="EMBL/GenBank/DDBJ databases">
        <title>Multi-omics approach to identify versatile polysaccharide utilization systems of a marine flavobacterium Gramella flava.</title>
        <authorList>
            <person name="Tang K."/>
        </authorList>
    </citation>
    <scope>NUCLEOTIDE SEQUENCE [LARGE SCALE GENOMIC DNA]</scope>
    <source>
        <strain evidence="1 2">JLT2011</strain>
    </source>
</reference>
<dbReference type="KEGG" id="gfl:GRFL_3541"/>
<accession>A0A1L7IAX7</accession>
<keyword evidence="2" id="KW-1185">Reference proteome</keyword>
<dbReference type="AlphaFoldDB" id="A0A1L7IAX7"/>
<proteinExistence type="predicted"/>
<evidence type="ECO:0000313" key="2">
    <source>
        <dbReference type="Proteomes" id="UP000186230"/>
    </source>
</evidence>
<name>A0A1L7IAX7_9FLAO</name>
<evidence type="ECO:0000313" key="1">
    <source>
        <dbReference type="EMBL" id="APU70265.1"/>
    </source>
</evidence>
<dbReference type="Proteomes" id="UP000186230">
    <property type="component" value="Chromosome"/>
</dbReference>
<dbReference type="EMBL" id="CP016359">
    <property type="protein sequence ID" value="APU70265.1"/>
    <property type="molecule type" value="Genomic_DNA"/>
</dbReference>
<sequence>MPRKRKMRSPEMPIPSKTEYEDKKNLLEGAGFFMQVIEG</sequence>